<dbReference type="Gene3D" id="3.90.550.50">
    <property type="match status" value="1"/>
</dbReference>
<dbReference type="EC" id="2.4.1.122" evidence="6"/>
<dbReference type="GO" id="GO:0000166">
    <property type="term" value="F:nucleotide binding"/>
    <property type="evidence" value="ECO:0007669"/>
    <property type="project" value="UniProtKB-KW"/>
</dbReference>
<evidence type="ECO:0000256" key="20">
    <source>
        <dbReference type="ARBA" id="ARBA00042009"/>
    </source>
</evidence>
<dbReference type="GO" id="GO:0016263">
    <property type="term" value="F:glycoprotein-N-acetylgalactosamine 3-beta-galactosyltransferase activity"/>
    <property type="evidence" value="ECO:0007669"/>
    <property type="project" value="UniProtKB-EC"/>
</dbReference>
<keyword evidence="9 23" id="KW-0812">Transmembrane</keyword>
<evidence type="ECO:0000256" key="8">
    <source>
        <dbReference type="ARBA" id="ARBA00022679"/>
    </source>
</evidence>
<sequence>MMIRSKTKLLPIMANSTSGRLLMPATSALGSLFKNLLCLIIGFSIGIYFTTMWLNGKTLSLKPLATTSGELQTSTWSIAEVDSLNTSSEEEPADLVQHLFNSTRVLCWIMTNPNNHQTKAIHILRTWGRRCHKLLFMSSQEDEQLHTIPLPVEEGRQHLWDKTNLALKYIYDHHFNDAEWFLKADDDTYVIMENLRYFLYPYPPEAPIYFGCKLMQFVRQGYMSGGAGYVLSKSALEQFATKAFNNNQVCNNTYKEEDLQLGECLANIGVMAGDSRDAEGKERFIPLRPRDIIPYSKSNWYPKLVYSTPNENVTCCSDHAISFHYIEPNYFYVMEYLLYSLRPFGIFDNLSLSLPQKISISQLNAENEDYVLPLSSPPTS</sequence>
<dbReference type="GO" id="GO:0030145">
    <property type="term" value="F:manganese ion binding"/>
    <property type="evidence" value="ECO:0007669"/>
    <property type="project" value="UniProtKB-ARBA"/>
</dbReference>
<dbReference type="InterPro" id="IPR026050">
    <property type="entry name" value="C1GALT1/C1GALT1_chp1"/>
</dbReference>
<dbReference type="Pfam" id="PF02434">
    <property type="entry name" value="Fringe"/>
    <property type="match status" value="1"/>
</dbReference>
<comment type="subunit">
    <text evidence="5">Homodimer; disulfide-linked.</text>
</comment>
<evidence type="ECO:0000256" key="16">
    <source>
        <dbReference type="ARBA" id="ARBA00023180"/>
    </source>
</evidence>
<evidence type="ECO:0000256" key="9">
    <source>
        <dbReference type="ARBA" id="ARBA00022692"/>
    </source>
</evidence>
<evidence type="ECO:0000256" key="18">
    <source>
        <dbReference type="ARBA" id="ARBA00040898"/>
    </source>
</evidence>
<comment type="similarity">
    <text evidence="4">Belongs to the glycosyltransferase 31 family. Beta3-Gal-T subfamily.</text>
</comment>
<keyword evidence="12" id="KW-0735">Signal-anchor</keyword>
<evidence type="ECO:0000256" key="2">
    <source>
        <dbReference type="ARBA" id="ARBA00004606"/>
    </source>
</evidence>
<feature type="domain" description="Fringe-like glycosyltransferase" evidence="24">
    <location>
        <begin position="107"/>
        <end position="270"/>
    </location>
</feature>
<keyword evidence="14 23" id="KW-0472">Membrane</keyword>
<keyword evidence="10" id="KW-0479">Metal-binding</keyword>
<keyword evidence="7" id="KW-0328">Glycosyltransferase</keyword>
<keyword evidence="16" id="KW-0325">Glycoprotein</keyword>
<evidence type="ECO:0000256" key="22">
    <source>
        <dbReference type="ARBA" id="ARBA00059245"/>
    </source>
</evidence>
<dbReference type="EnsemblMetazoa" id="SCAU003979-RA">
    <property type="protein sequence ID" value="SCAU003979-PA"/>
    <property type="gene ID" value="SCAU003979"/>
</dbReference>
<comment type="pathway">
    <text evidence="3">Protein modification; protein glycosylation.</text>
</comment>
<evidence type="ECO:0000256" key="5">
    <source>
        <dbReference type="ARBA" id="ARBA00011748"/>
    </source>
</evidence>
<dbReference type="AlphaFoldDB" id="A0A1I8P1E9"/>
<dbReference type="GO" id="GO:0016020">
    <property type="term" value="C:membrane"/>
    <property type="evidence" value="ECO:0007669"/>
    <property type="project" value="UniProtKB-SubCell"/>
</dbReference>
<protein>
    <recommendedName>
        <fullName evidence="18">Glycoprotein-N-acetylgalactosamine 3-beta-galactosyltransferase 1</fullName>
        <ecNumber evidence="6">2.4.1.122</ecNumber>
    </recommendedName>
    <alternativeName>
        <fullName evidence="20">Core 1 O-glycan T-synthase</fullName>
    </alternativeName>
    <alternativeName>
        <fullName evidence="21">Core 1 UDP-galactose:N-acetylgalactosamine-alpha-R beta 1,3-galactosyltransferase 1</fullName>
    </alternativeName>
    <alternativeName>
        <fullName evidence="19">Core 1 beta1,3-galactosyltransferase 1</fullName>
    </alternativeName>
</protein>
<evidence type="ECO:0000256" key="15">
    <source>
        <dbReference type="ARBA" id="ARBA00023157"/>
    </source>
</evidence>
<evidence type="ECO:0000256" key="17">
    <source>
        <dbReference type="ARBA" id="ARBA00023211"/>
    </source>
</evidence>
<keyword evidence="8" id="KW-0808">Transferase</keyword>
<dbReference type="KEGG" id="scac:106092973"/>
<evidence type="ECO:0000256" key="23">
    <source>
        <dbReference type="SAM" id="Phobius"/>
    </source>
</evidence>
<dbReference type="STRING" id="35570.A0A1I8P1E9"/>
<evidence type="ECO:0000256" key="13">
    <source>
        <dbReference type="ARBA" id="ARBA00022989"/>
    </source>
</evidence>
<name>A0A1I8P1E9_STOCA</name>
<keyword evidence="13 23" id="KW-1133">Transmembrane helix</keyword>
<dbReference type="InterPro" id="IPR003378">
    <property type="entry name" value="Fringe-like_glycosylTrfase"/>
</dbReference>
<dbReference type="VEuPathDB" id="VectorBase:SCAU003979"/>
<evidence type="ECO:0000256" key="21">
    <source>
        <dbReference type="ARBA" id="ARBA00043065"/>
    </source>
</evidence>
<evidence type="ECO:0000313" key="26">
    <source>
        <dbReference type="Proteomes" id="UP000095300"/>
    </source>
</evidence>
<dbReference type="UniPathway" id="UPA00378"/>
<reference evidence="25" key="1">
    <citation type="submission" date="2020-05" db="UniProtKB">
        <authorList>
            <consortium name="EnsemblMetazoa"/>
        </authorList>
    </citation>
    <scope>IDENTIFICATION</scope>
    <source>
        <strain evidence="25">USDA</strain>
    </source>
</reference>
<dbReference type="PANTHER" id="PTHR23033:SF14">
    <property type="entry name" value="GLYCOPROTEIN-N-ACETYLGALACTOSAMINE 3-BETA-GALACTOSYLTRANSFERASE 1-RELATED"/>
    <property type="match status" value="1"/>
</dbReference>
<evidence type="ECO:0000256" key="14">
    <source>
        <dbReference type="ARBA" id="ARBA00023136"/>
    </source>
</evidence>
<dbReference type="Proteomes" id="UP000095300">
    <property type="component" value="Unassembled WGS sequence"/>
</dbReference>
<evidence type="ECO:0000256" key="19">
    <source>
        <dbReference type="ARBA" id="ARBA00041226"/>
    </source>
</evidence>
<evidence type="ECO:0000256" key="4">
    <source>
        <dbReference type="ARBA" id="ARBA00006462"/>
    </source>
</evidence>
<evidence type="ECO:0000256" key="6">
    <source>
        <dbReference type="ARBA" id="ARBA00012557"/>
    </source>
</evidence>
<evidence type="ECO:0000256" key="10">
    <source>
        <dbReference type="ARBA" id="ARBA00022723"/>
    </source>
</evidence>
<keyword evidence="17" id="KW-0464">Manganese</keyword>
<feature type="transmembrane region" description="Helical" evidence="23">
    <location>
        <begin position="21"/>
        <end position="54"/>
    </location>
</feature>
<evidence type="ECO:0000256" key="11">
    <source>
        <dbReference type="ARBA" id="ARBA00022741"/>
    </source>
</evidence>
<comment type="cofactor">
    <cofactor evidence="1">
        <name>Mn(2+)</name>
        <dbReference type="ChEBI" id="CHEBI:29035"/>
    </cofactor>
</comment>
<comment type="subcellular location">
    <subcellularLocation>
        <location evidence="2">Membrane</location>
        <topology evidence="2">Single-pass type II membrane protein</topology>
    </subcellularLocation>
</comment>
<evidence type="ECO:0000259" key="24">
    <source>
        <dbReference type="Pfam" id="PF02434"/>
    </source>
</evidence>
<dbReference type="FunFam" id="3.90.550.50:FF:000017">
    <property type="entry name" value="Glycoprotein-N-acetylgalactosamine 3-beta-galactosyltransferase 1"/>
    <property type="match status" value="1"/>
</dbReference>
<proteinExistence type="inferred from homology"/>
<evidence type="ECO:0000256" key="3">
    <source>
        <dbReference type="ARBA" id="ARBA00004922"/>
    </source>
</evidence>
<gene>
    <name evidence="25" type="primary">106092973</name>
</gene>
<accession>A0A1I8P1E9</accession>
<dbReference type="OrthoDB" id="414175at2759"/>
<organism evidence="25 26">
    <name type="scientific">Stomoxys calcitrans</name>
    <name type="common">Stable fly</name>
    <name type="synonym">Conops calcitrans</name>
    <dbReference type="NCBI Taxonomy" id="35570"/>
    <lineage>
        <taxon>Eukaryota</taxon>
        <taxon>Metazoa</taxon>
        <taxon>Ecdysozoa</taxon>
        <taxon>Arthropoda</taxon>
        <taxon>Hexapoda</taxon>
        <taxon>Insecta</taxon>
        <taxon>Pterygota</taxon>
        <taxon>Neoptera</taxon>
        <taxon>Endopterygota</taxon>
        <taxon>Diptera</taxon>
        <taxon>Brachycera</taxon>
        <taxon>Muscomorpha</taxon>
        <taxon>Muscoidea</taxon>
        <taxon>Muscidae</taxon>
        <taxon>Stomoxys</taxon>
    </lineage>
</organism>
<evidence type="ECO:0000256" key="12">
    <source>
        <dbReference type="ARBA" id="ARBA00022968"/>
    </source>
</evidence>
<evidence type="ECO:0000313" key="25">
    <source>
        <dbReference type="EnsemblMetazoa" id="SCAU003979-PA"/>
    </source>
</evidence>
<keyword evidence="15" id="KW-1015">Disulfide bond</keyword>
<evidence type="ECO:0000256" key="1">
    <source>
        <dbReference type="ARBA" id="ARBA00001936"/>
    </source>
</evidence>
<keyword evidence="26" id="KW-1185">Reference proteome</keyword>
<dbReference type="PANTHER" id="PTHR23033">
    <property type="entry name" value="BETA1,3-GALACTOSYLTRANSFERASE"/>
    <property type="match status" value="1"/>
</dbReference>
<keyword evidence="11" id="KW-0547">Nucleotide-binding</keyword>
<evidence type="ECO:0000256" key="7">
    <source>
        <dbReference type="ARBA" id="ARBA00022676"/>
    </source>
</evidence>
<comment type="function">
    <text evidence="22">Glycosyltransferase that generates the core 1 O-glycan Gal-beta1-3GalNAc-alpha1-Ser/Thr (T antigen), which is a precursor for many extended O-glycans in glycoproteins.</text>
</comment>